<feature type="coiled-coil region" evidence="4">
    <location>
        <begin position="683"/>
        <end position="717"/>
    </location>
</feature>
<dbReference type="Proteomes" id="UP000070328">
    <property type="component" value="Unassembled WGS sequence"/>
</dbReference>
<feature type="compositionally biased region" description="Low complexity" evidence="5">
    <location>
        <begin position="2387"/>
        <end position="2442"/>
    </location>
</feature>
<dbReference type="InterPro" id="IPR057577">
    <property type="entry name" value="Nucleoprot-TPR/MLP1_dom"/>
</dbReference>
<accession>A0A135SY07</accession>
<feature type="region of interest" description="Disordered" evidence="5">
    <location>
        <begin position="1361"/>
        <end position="1387"/>
    </location>
</feature>
<reference evidence="11 12" key="1">
    <citation type="submission" date="2014-02" db="EMBL/GenBank/DDBJ databases">
        <title>The genome sequence of Colletotrichum simmondsii CBS122122.</title>
        <authorList>
            <person name="Baroncelli R."/>
            <person name="Thon M.R."/>
        </authorList>
    </citation>
    <scope>NUCLEOTIDE SEQUENCE [LARGE SCALE GENOMIC DNA]</scope>
    <source>
        <strain evidence="11 12">CBS122122</strain>
    </source>
</reference>
<feature type="compositionally biased region" description="Low complexity" evidence="5">
    <location>
        <begin position="2471"/>
        <end position="2514"/>
    </location>
</feature>
<feature type="compositionally biased region" description="Polar residues" evidence="5">
    <location>
        <begin position="2601"/>
        <end position="2610"/>
    </location>
</feature>
<dbReference type="OrthoDB" id="343070at2759"/>
<feature type="compositionally biased region" description="Polar residues" evidence="5">
    <location>
        <begin position="501"/>
        <end position="517"/>
    </location>
</feature>
<feature type="compositionally biased region" description="Basic and acidic residues" evidence="5">
    <location>
        <begin position="2157"/>
        <end position="2185"/>
    </location>
</feature>
<keyword evidence="6" id="KW-0812">Transmembrane</keyword>
<feature type="transmembrane region" description="Helical" evidence="6">
    <location>
        <begin position="372"/>
        <end position="397"/>
    </location>
</feature>
<dbReference type="GO" id="GO:0006606">
    <property type="term" value="P:protein import into nucleus"/>
    <property type="evidence" value="ECO:0007669"/>
    <property type="project" value="InterPro"/>
</dbReference>
<feature type="compositionally biased region" description="Polar residues" evidence="5">
    <location>
        <begin position="483"/>
        <end position="492"/>
    </location>
</feature>
<dbReference type="PANTHER" id="PTHR18898:SF2">
    <property type="entry name" value="NUCLEOPROTEIN TPR"/>
    <property type="match status" value="1"/>
</dbReference>
<feature type="compositionally biased region" description="Low complexity" evidence="5">
    <location>
        <begin position="406"/>
        <end position="416"/>
    </location>
</feature>
<feature type="compositionally biased region" description="Gly residues" evidence="5">
    <location>
        <begin position="2555"/>
        <end position="2568"/>
    </location>
</feature>
<dbReference type="Pfam" id="PF25481">
    <property type="entry name" value="Nucleoprot-TPR"/>
    <property type="match status" value="1"/>
</dbReference>
<evidence type="ECO:0000313" key="12">
    <source>
        <dbReference type="Proteomes" id="UP000070328"/>
    </source>
</evidence>
<protein>
    <submittedName>
        <fullName evidence="11">TPR/MLP1/MLP2-like protein</fullName>
    </submittedName>
</protein>
<dbReference type="EMBL" id="JFBX01000361">
    <property type="protein sequence ID" value="KXH40774.1"/>
    <property type="molecule type" value="Genomic_DNA"/>
</dbReference>
<gene>
    <name evidence="11" type="ORF">CSIM01_08502</name>
</gene>
<evidence type="ECO:0000256" key="6">
    <source>
        <dbReference type="SAM" id="Phobius"/>
    </source>
</evidence>
<feature type="compositionally biased region" description="Low complexity" evidence="5">
    <location>
        <begin position="2522"/>
        <end position="2536"/>
    </location>
</feature>
<keyword evidence="3" id="KW-0539">Nucleus</keyword>
<organism evidence="11 12">
    <name type="scientific">Colletotrichum simmondsii</name>
    <dbReference type="NCBI Taxonomy" id="703756"/>
    <lineage>
        <taxon>Eukaryota</taxon>
        <taxon>Fungi</taxon>
        <taxon>Dikarya</taxon>
        <taxon>Ascomycota</taxon>
        <taxon>Pezizomycotina</taxon>
        <taxon>Sordariomycetes</taxon>
        <taxon>Hypocreomycetidae</taxon>
        <taxon>Glomerellales</taxon>
        <taxon>Glomerellaceae</taxon>
        <taxon>Colletotrichum</taxon>
        <taxon>Colletotrichum acutatum species complex</taxon>
    </lineage>
</organism>
<feature type="compositionally biased region" description="Basic and acidic residues" evidence="5">
    <location>
        <begin position="1369"/>
        <end position="1380"/>
    </location>
</feature>
<feature type="coiled-coil region" evidence="4">
    <location>
        <begin position="2315"/>
        <end position="2342"/>
    </location>
</feature>
<dbReference type="CDD" id="cd12087">
    <property type="entry name" value="TM_EGFR-like"/>
    <property type="match status" value="1"/>
</dbReference>
<feature type="domain" description="Nucleoprotein TPR/MLP1-2" evidence="8">
    <location>
        <begin position="1599"/>
        <end position="1727"/>
    </location>
</feature>
<dbReference type="InterPro" id="IPR012929">
    <property type="entry name" value="Nucleoprot-TPR/MLP1-2_dom"/>
</dbReference>
<feature type="domain" description="Nucleoprotein TPR/MPL1" evidence="9">
    <location>
        <begin position="717"/>
        <end position="794"/>
    </location>
</feature>
<feature type="chain" id="PRO_5007802828" evidence="7">
    <location>
        <begin position="21"/>
        <end position="2636"/>
    </location>
</feature>
<keyword evidence="2 4" id="KW-0175">Coiled coil</keyword>
<feature type="coiled-coil region" evidence="4">
    <location>
        <begin position="757"/>
        <end position="897"/>
    </location>
</feature>
<feature type="compositionally biased region" description="Gly residues" evidence="5">
    <location>
        <begin position="2579"/>
        <end position="2598"/>
    </location>
</feature>
<name>A0A135SY07_9PEZI</name>
<feature type="region of interest" description="Disordered" evidence="5">
    <location>
        <begin position="1738"/>
        <end position="1757"/>
    </location>
</feature>
<feature type="compositionally biased region" description="Low complexity" evidence="5">
    <location>
        <begin position="2125"/>
        <end position="2146"/>
    </location>
</feature>
<feature type="region of interest" description="Disordered" evidence="5">
    <location>
        <begin position="332"/>
        <end position="364"/>
    </location>
</feature>
<feature type="coiled-coil region" evidence="4">
    <location>
        <begin position="953"/>
        <end position="1043"/>
    </location>
</feature>
<evidence type="ECO:0000259" key="9">
    <source>
        <dbReference type="Pfam" id="PF25481"/>
    </source>
</evidence>
<feature type="signal peptide" evidence="7">
    <location>
        <begin position="1"/>
        <end position="20"/>
    </location>
</feature>
<dbReference type="InterPro" id="IPR057974">
    <property type="entry name" value="NUA/TPR/MLP1-2-like_dom"/>
</dbReference>
<dbReference type="GO" id="GO:0017056">
    <property type="term" value="F:structural constituent of nuclear pore"/>
    <property type="evidence" value="ECO:0007669"/>
    <property type="project" value="TreeGrafter"/>
</dbReference>
<dbReference type="Pfam" id="PF25785">
    <property type="entry name" value="TPR"/>
    <property type="match status" value="1"/>
</dbReference>
<keyword evidence="7" id="KW-0732">Signal</keyword>
<feature type="region of interest" description="Disordered" evidence="5">
    <location>
        <begin position="2231"/>
        <end position="2277"/>
    </location>
</feature>
<evidence type="ECO:0000256" key="5">
    <source>
        <dbReference type="SAM" id="MobiDB-lite"/>
    </source>
</evidence>
<feature type="compositionally biased region" description="Polar residues" evidence="5">
    <location>
        <begin position="2065"/>
        <end position="2078"/>
    </location>
</feature>
<comment type="subcellular location">
    <subcellularLocation>
        <location evidence="1">Nucleus</location>
    </subcellularLocation>
</comment>
<feature type="region of interest" description="Disordered" evidence="5">
    <location>
        <begin position="631"/>
        <end position="654"/>
    </location>
</feature>
<feature type="coiled-coil region" evidence="4">
    <location>
        <begin position="1102"/>
        <end position="1162"/>
    </location>
</feature>
<keyword evidence="12" id="KW-1185">Reference proteome</keyword>
<feature type="compositionally biased region" description="Low complexity" evidence="5">
    <location>
        <begin position="2047"/>
        <end position="2056"/>
    </location>
</feature>
<evidence type="ECO:0000256" key="7">
    <source>
        <dbReference type="SAM" id="SignalP"/>
    </source>
</evidence>
<feature type="compositionally biased region" description="Low complexity" evidence="5">
    <location>
        <begin position="332"/>
        <end position="363"/>
    </location>
</feature>
<dbReference type="PANTHER" id="PTHR18898">
    <property type="entry name" value="NUCLEOPROTEIN TPR-RELATED"/>
    <property type="match status" value="1"/>
</dbReference>
<evidence type="ECO:0000256" key="3">
    <source>
        <dbReference type="ARBA" id="ARBA00023242"/>
    </source>
</evidence>
<dbReference type="GO" id="GO:0005643">
    <property type="term" value="C:nuclear pore"/>
    <property type="evidence" value="ECO:0007669"/>
    <property type="project" value="TreeGrafter"/>
</dbReference>
<feature type="region of interest" description="Disordered" evidence="5">
    <location>
        <begin position="2047"/>
        <end position="2078"/>
    </location>
</feature>
<dbReference type="GO" id="GO:0006406">
    <property type="term" value="P:mRNA export from nucleus"/>
    <property type="evidence" value="ECO:0007669"/>
    <property type="project" value="TreeGrafter"/>
</dbReference>
<evidence type="ECO:0000256" key="4">
    <source>
        <dbReference type="SAM" id="Coils"/>
    </source>
</evidence>
<feature type="coiled-coil region" evidence="4">
    <location>
        <begin position="1833"/>
        <end position="1938"/>
    </location>
</feature>
<feature type="region of interest" description="Disordered" evidence="5">
    <location>
        <begin position="2367"/>
        <end position="2636"/>
    </location>
</feature>
<feature type="compositionally biased region" description="Polar residues" evidence="5">
    <location>
        <begin position="437"/>
        <end position="447"/>
    </location>
</feature>
<evidence type="ECO:0000259" key="10">
    <source>
        <dbReference type="Pfam" id="PF25785"/>
    </source>
</evidence>
<keyword evidence="6" id="KW-1133">Transmembrane helix</keyword>
<feature type="region of interest" description="Disordered" evidence="5">
    <location>
        <begin position="2125"/>
        <end position="2197"/>
    </location>
</feature>
<feature type="domain" description="NUA/TPR/MLP1-2-like" evidence="10">
    <location>
        <begin position="1016"/>
        <end position="1128"/>
    </location>
</feature>
<feature type="compositionally biased region" description="Low complexity" evidence="5">
    <location>
        <begin position="2258"/>
        <end position="2275"/>
    </location>
</feature>
<comment type="caution">
    <text evidence="11">The sequence shown here is derived from an EMBL/GenBank/DDBJ whole genome shotgun (WGS) entry which is preliminary data.</text>
</comment>
<proteinExistence type="predicted"/>
<keyword evidence="6" id="KW-0472">Membrane</keyword>
<sequence>MSRISAQLWLSLFLIGLGRAASIVYVTDLSIYTLLAPCVQTAVSYNIFSQTYSACGEAPTDLQSCICTKNNNLAAISTSIARSISYSCGSTASDDQTSAAAVISQYCNPDTTINFPTPTTNIVTKYATDIAEFANMAPCAQSGVSYAISSMSTYCPEAASLMAPCICSKNDNSARVSRSIASLVRYSCSNAADVTSGLAFYDAYCAMNKGTTSFPQPSPPPGYMTYYMTALSQYSSLAACAQSGFSDAIYSLTRYQCPTGPQALASCMCLKDGVTNIVMSTVTSDIKWYCSSTATDDVSSAVAVLDYYCKAARNEVVATVAESIAQTYPTAQAGTGSGTSGAEATATATGSSGTSGDSTNTNGKSKSSIPSLAAIIGGVIAVVGALSIAALVAFIIYRRRKKNEAGFPLPGAAGPPEMAGKPELGGTMLSELPPKSPQMSVSYTTGSPHPDTISPASNAGGVWAQSPTGVELHGQTRLPSEMPANTNGQLQPAGQYLPSELQGQHGQPAYSQQQPYGQSLPLPPELQTSYTQPQVQTAVDVGYVAGHLGLPESTVSTATTDPTPELVASLLEAVIAKAREHDELYAQKLQVDIELESAHHSAESRCQTFKATADKALKDVEEIRQKLKEEETKRQTVENELQSLKSRGSDHDSEITTLRDRVESLQSSNRANMALLESRNARDAELSEELAKQHQKNVQLQKEITALQQSVQAAQAAVSSAKYREESLQQQLDLARRNGEWFETELKTKSEEALKYRREKGARIAELQRQNEDAKSSIESLKRGEQQLRDRLDAAQTKAEEALTKVQQQQEAFARSEESYKHEIESKQRVVDMTNQLADSHKARVQTLEGEKEALKEKHANEVRRIQHELERERETCRALEERVTQLEGEVDELHARMEQGPPPGSAPQTPRMNGSLLGRPASPFATPASARNKSAITATQAIDELYKVKGQLAGEKRRNQQLAEELDNMIALLEAKTPEIEELQNEADTLRSEITRMSELSQSSFEERDAAKKSARKAESALANAQAESKILRTQLRDLSTQIQMLVFNMHAREKGLEQLTREETVRLEQLSRGEIAEGALNDMSDTHQFITQKFVVFKDIQELQAKNQELLRVTRELAEQMESEEAVAAKSQAVEDHQSVERLQQELANMIEETKSLRSTMESFKSERDMFRRLLQQKASAGELASILGSDDGQRLPLTSIETEEGDGMSPQAALRNLQVEFDTYRNDEESVRRSLREQIDRLSSEKNSLQGEVAKITSQITLASERYEMLHSNFVALQSENKEIQKRNQSLSEDSIKHEIRTQQVAEELIDAKGLLESVRNEAANLKAEKKLWKDIQDRLNQDNESLVQEKTRLNNLLASQQSMQNERDISESEYRRKAQSKIDNLEQELNSTKRKLSDEMEEGKKLQLRKEFDAREAQKRIDELSTSLSQIREEHVAVKTSRDHLQARVDELTIELRNAEDRAGRLAPRPTPRPGTMAPPTQTDQDSEAEVRELINEVSDLKRELDIAKSQLENAREQTEQYKQLSEQNEEALTEFTTTTEQFREEMDAAFAAKDAKIKELEQRVEDLSSELASSNKELSHLRDSQAEVARKYEDEKTILDEEVKRLKEEADRHSEAAKFHQQDLRAQSEITAKAQQDYEHELVKHAEAAKLVQQLRTEYNELKSQTATLRAEAESAKVALSQSESSWEERKQRIEQEMSEIKARRDDVNAQNKLLHEQLESITKQFSALKEGRNAAAGDANDSAETSSDGAADGLRELNNYLRREKEILEVQYDLKVQESKRLQQQLEYSQSQLDEARLKLDQERRSQAESGQASIAHKDLMDKLNELNLYRESSATLRNELAQARTQISEKNTRIEELEGKVQPLEARIEELQTQKGFLEEEIKQVQEDRDRWQKRTEGILTKYGRVDPAEMEQLKQTINDLQAERDALKESEGPLRAEFEEIKQTLETERTNWANARQRMTDQFKERSRKITGEKNEAIGARNEAVTEKDAAVAEREQLQQQLNSMNTELETTRQNLQATTQQRTEFEQQVKNFQQQVQRLQQDAQANQSGAPPPAAQPTTDGSPSVSSEVVAQLEQQLAEMRNQLEAISAQKTTAEQELEGLRSQLQTAVSERDQAVEAAQQAAQAQLQPAAQPTAEPIATNGASGLSDTERKALEEKIATAEAKATEAERKAKELEENITQTIKERSDKMRNALNEKLRQSREKMEAEFATRVEQEKVIWKAEQQGAAPAKPAGEQPAVPATPIKQQDPDAAPATPMTGTPAGAADLSQLPDAEIRKFLSTNATVRNIMSGNLRKKLEEQTAKVKNETETSMRAEFEQRIANAREEGQLLAQKKSALQINMKDNQLRGANARIEVVSTAATKTPQRPVGEVWEEAKVAKPAPAAPQQSPAKPAGNAQPAAPRPSISAPSAAAPAQAAAPTTAPPASTNQAQPSTGAVTSGIPAPGSSIPQKRQIPTPGDTKPAANNAAANPFAAGAANGTPAQANPFSQSTQGQQQQQQAPQQQQNPFASSTQGAPAGQAAPQGHGLPQPPAQAAPGQRSGIPLPGRGGAAGRGRGGAYAAGNRVSSGGAERGGLAGRGGRGGGRGGQNAGSLNPSANDFQPGNKRPRGDSEAGGNAGAKRARGGGH</sequence>
<feature type="region of interest" description="Disordered" evidence="5">
    <location>
        <begin position="1463"/>
        <end position="1491"/>
    </location>
</feature>
<evidence type="ECO:0000256" key="2">
    <source>
        <dbReference type="ARBA" id="ARBA00023054"/>
    </source>
</evidence>
<dbReference type="Pfam" id="PF07926">
    <property type="entry name" value="TPR_MLP1_2"/>
    <property type="match status" value="1"/>
</dbReference>
<evidence type="ECO:0000259" key="8">
    <source>
        <dbReference type="Pfam" id="PF07926"/>
    </source>
</evidence>
<dbReference type="Gene3D" id="1.10.287.1490">
    <property type="match status" value="1"/>
</dbReference>
<evidence type="ECO:0000256" key="1">
    <source>
        <dbReference type="ARBA" id="ARBA00004123"/>
    </source>
</evidence>
<evidence type="ECO:0000313" key="11">
    <source>
        <dbReference type="EMBL" id="KXH40774.1"/>
    </source>
</evidence>
<feature type="region of interest" description="Disordered" evidence="5">
    <location>
        <begin position="406"/>
        <end position="531"/>
    </location>
</feature>